<dbReference type="AlphaFoldDB" id="A0AAE0UF72"/>
<evidence type="ECO:0000313" key="3">
    <source>
        <dbReference type="Proteomes" id="UP001281003"/>
    </source>
</evidence>
<evidence type="ECO:0000256" key="1">
    <source>
        <dbReference type="SAM" id="SignalP"/>
    </source>
</evidence>
<name>A0AAE0UF72_SORBR</name>
<evidence type="ECO:0008006" key="4">
    <source>
        <dbReference type="Google" id="ProtNLM"/>
    </source>
</evidence>
<gene>
    <name evidence="2" type="ORF">B0T20DRAFT_403212</name>
</gene>
<protein>
    <recommendedName>
        <fullName evidence="4">Secreted protein</fullName>
    </recommendedName>
</protein>
<reference evidence="2" key="2">
    <citation type="submission" date="2023-07" db="EMBL/GenBank/DDBJ databases">
        <authorList>
            <consortium name="Lawrence Berkeley National Laboratory"/>
            <person name="Haridas S."/>
            <person name="Hensen N."/>
            <person name="Bonometti L."/>
            <person name="Westerberg I."/>
            <person name="Brannstrom I.O."/>
            <person name="Guillou S."/>
            <person name="Cros-Aarteil S."/>
            <person name="Calhoun S."/>
            <person name="Kuo A."/>
            <person name="Mondo S."/>
            <person name="Pangilinan J."/>
            <person name="Riley R."/>
            <person name="LaButti K."/>
            <person name="Andreopoulos B."/>
            <person name="Lipzen A."/>
            <person name="Chen C."/>
            <person name="Yanf M."/>
            <person name="Daum C."/>
            <person name="Ng V."/>
            <person name="Clum A."/>
            <person name="Steindorff A."/>
            <person name="Ohm R."/>
            <person name="Martin F."/>
            <person name="Silar P."/>
            <person name="Natvig D."/>
            <person name="Lalanne C."/>
            <person name="Gautier V."/>
            <person name="Ament-velasquez S.L."/>
            <person name="Kruys A."/>
            <person name="Hutchinson M.I."/>
            <person name="Powell A.J."/>
            <person name="Barry K."/>
            <person name="Miller A.N."/>
            <person name="Grigoriev I.V."/>
            <person name="Debuchy R."/>
            <person name="Gladieux P."/>
            <person name="Thoren M.H."/>
            <person name="Johannesson H."/>
        </authorList>
    </citation>
    <scope>NUCLEOTIDE SEQUENCE</scope>
    <source>
        <strain evidence="2">FGSC 1904</strain>
    </source>
</reference>
<reference evidence="2" key="1">
    <citation type="journal article" date="2023" name="Mol. Phylogenet. Evol.">
        <title>Genome-scale phylogeny and comparative genomics of the fungal order Sordariales.</title>
        <authorList>
            <person name="Hensen N."/>
            <person name="Bonometti L."/>
            <person name="Westerberg I."/>
            <person name="Brannstrom I.O."/>
            <person name="Guillou S."/>
            <person name="Cros-Aarteil S."/>
            <person name="Calhoun S."/>
            <person name="Haridas S."/>
            <person name="Kuo A."/>
            <person name="Mondo S."/>
            <person name="Pangilinan J."/>
            <person name="Riley R."/>
            <person name="LaButti K."/>
            <person name="Andreopoulos B."/>
            <person name="Lipzen A."/>
            <person name="Chen C."/>
            <person name="Yan M."/>
            <person name="Daum C."/>
            <person name="Ng V."/>
            <person name="Clum A."/>
            <person name="Steindorff A."/>
            <person name="Ohm R.A."/>
            <person name="Martin F."/>
            <person name="Silar P."/>
            <person name="Natvig D.O."/>
            <person name="Lalanne C."/>
            <person name="Gautier V."/>
            <person name="Ament-Velasquez S.L."/>
            <person name="Kruys A."/>
            <person name="Hutchinson M.I."/>
            <person name="Powell A.J."/>
            <person name="Barry K."/>
            <person name="Miller A.N."/>
            <person name="Grigoriev I.V."/>
            <person name="Debuchy R."/>
            <person name="Gladieux P."/>
            <person name="Hiltunen Thoren M."/>
            <person name="Johannesson H."/>
        </authorList>
    </citation>
    <scope>NUCLEOTIDE SEQUENCE</scope>
    <source>
        <strain evidence="2">FGSC 1904</strain>
    </source>
</reference>
<proteinExistence type="predicted"/>
<comment type="caution">
    <text evidence="2">The sequence shown here is derived from an EMBL/GenBank/DDBJ whole genome shotgun (WGS) entry which is preliminary data.</text>
</comment>
<sequence>MQRRRLWLVCLKAIGHLLGPSPLRQAGSSVSSLGRPKYRTPNPTLLPCSASLAGPTTLSQCQGAQLPSHLPVTPHSKMSICVNGRSSHLAEACLLVASTCHASWLCWFGVQGIQRAAYRYKYLTTCARYHS</sequence>
<dbReference type="EMBL" id="JAUTDP010000002">
    <property type="protein sequence ID" value="KAK3402021.1"/>
    <property type="molecule type" value="Genomic_DNA"/>
</dbReference>
<dbReference type="Proteomes" id="UP001281003">
    <property type="component" value="Unassembled WGS sequence"/>
</dbReference>
<accession>A0AAE0UF72</accession>
<feature type="signal peptide" evidence="1">
    <location>
        <begin position="1"/>
        <end position="19"/>
    </location>
</feature>
<keyword evidence="1" id="KW-0732">Signal</keyword>
<feature type="chain" id="PRO_5042282859" description="Secreted protein" evidence="1">
    <location>
        <begin position="20"/>
        <end position="131"/>
    </location>
</feature>
<organism evidence="2 3">
    <name type="scientific">Sordaria brevicollis</name>
    <dbReference type="NCBI Taxonomy" id="83679"/>
    <lineage>
        <taxon>Eukaryota</taxon>
        <taxon>Fungi</taxon>
        <taxon>Dikarya</taxon>
        <taxon>Ascomycota</taxon>
        <taxon>Pezizomycotina</taxon>
        <taxon>Sordariomycetes</taxon>
        <taxon>Sordariomycetidae</taxon>
        <taxon>Sordariales</taxon>
        <taxon>Sordariaceae</taxon>
        <taxon>Sordaria</taxon>
    </lineage>
</organism>
<keyword evidence="3" id="KW-1185">Reference proteome</keyword>
<evidence type="ECO:0000313" key="2">
    <source>
        <dbReference type="EMBL" id="KAK3402021.1"/>
    </source>
</evidence>